<evidence type="ECO:0000313" key="1">
    <source>
        <dbReference type="EMBL" id="SFQ27056.1"/>
    </source>
</evidence>
<sequence length="49" mass="5389">MIEIRYTLHTDDGGIEYAEITAPLVPRVGELVAISQGRSYQVVDVVTRG</sequence>
<proteinExistence type="predicted"/>
<accession>A0A1I5X5F5</accession>
<dbReference type="Proteomes" id="UP000199137">
    <property type="component" value="Unassembled WGS sequence"/>
</dbReference>
<name>A0A1I5X5F5_9PSEU</name>
<evidence type="ECO:0000313" key="2">
    <source>
        <dbReference type="Proteomes" id="UP000199137"/>
    </source>
</evidence>
<dbReference type="AlphaFoldDB" id="A0A1I5X5F5"/>
<dbReference type="RefSeq" id="WP_167545518.1">
    <property type="nucleotide sequence ID" value="NZ_FOWC01000010.1"/>
</dbReference>
<protein>
    <submittedName>
        <fullName evidence="1">Uncharacterized protein</fullName>
    </submittedName>
</protein>
<organism evidence="1 2">
    <name type="scientific">Amycolatopsis rubida</name>
    <dbReference type="NCBI Taxonomy" id="112413"/>
    <lineage>
        <taxon>Bacteria</taxon>
        <taxon>Bacillati</taxon>
        <taxon>Actinomycetota</taxon>
        <taxon>Actinomycetes</taxon>
        <taxon>Pseudonocardiales</taxon>
        <taxon>Pseudonocardiaceae</taxon>
        <taxon>Amycolatopsis</taxon>
    </lineage>
</organism>
<reference evidence="1 2" key="1">
    <citation type="submission" date="2016-10" db="EMBL/GenBank/DDBJ databases">
        <authorList>
            <person name="de Groot N.N."/>
        </authorList>
    </citation>
    <scope>NUCLEOTIDE SEQUENCE [LARGE SCALE GENOMIC DNA]</scope>
    <source>
        <strain evidence="1 2">DSM 44637</strain>
    </source>
</reference>
<dbReference type="EMBL" id="FOWC01000010">
    <property type="protein sequence ID" value="SFQ27056.1"/>
    <property type="molecule type" value="Genomic_DNA"/>
</dbReference>
<gene>
    <name evidence="1" type="ORF">SAMN05421854_11036</name>
</gene>
<dbReference type="STRING" id="112413.SAMN05421854_11036"/>